<proteinExistence type="inferred from homology"/>
<evidence type="ECO:0000313" key="6">
    <source>
        <dbReference type="Proteomes" id="UP000500826"/>
    </source>
</evidence>
<dbReference type="Proteomes" id="UP000500826">
    <property type="component" value="Chromosome"/>
</dbReference>
<dbReference type="Pfam" id="PF13458">
    <property type="entry name" value="Peripla_BP_6"/>
    <property type="match status" value="1"/>
</dbReference>
<keyword evidence="2 3" id="KW-0732">Signal</keyword>
<gene>
    <name evidence="5" type="ORF">HK414_14140</name>
</gene>
<dbReference type="SUPFAM" id="SSF53822">
    <property type="entry name" value="Periplasmic binding protein-like I"/>
    <property type="match status" value="1"/>
</dbReference>
<feature type="chain" id="PRO_5047270168" evidence="3">
    <location>
        <begin position="24"/>
        <end position="131"/>
    </location>
</feature>
<comment type="similarity">
    <text evidence="1">Belongs to the leucine-binding protein family.</text>
</comment>
<evidence type="ECO:0000313" key="5">
    <source>
        <dbReference type="EMBL" id="QJW84464.1"/>
    </source>
</evidence>
<dbReference type="PANTHER" id="PTHR47235:SF1">
    <property type="entry name" value="BLR6548 PROTEIN"/>
    <property type="match status" value="1"/>
</dbReference>
<reference evidence="5 6" key="2">
    <citation type="submission" date="2020-05" db="EMBL/GenBank/DDBJ databases">
        <authorList>
            <person name="Khan S.A."/>
            <person name="Jeon C.O."/>
            <person name="Chun B.H."/>
        </authorList>
    </citation>
    <scope>NUCLEOTIDE SEQUENCE [LARGE SCALE GENOMIC DNA]</scope>
    <source>
        <strain evidence="5 6">H242</strain>
    </source>
</reference>
<feature type="signal peptide" evidence="3">
    <location>
        <begin position="1"/>
        <end position="23"/>
    </location>
</feature>
<protein>
    <submittedName>
        <fullName evidence="5">ABC transporter substrate-binding protein</fullName>
    </submittedName>
</protein>
<reference evidence="5 6" key="1">
    <citation type="submission" date="2020-05" db="EMBL/GenBank/DDBJ databases">
        <title>Ramlibacter rhizophilus sp. nov., isolated from rhizosphere soil of national flower Mugunghwa from South Korea.</title>
        <authorList>
            <person name="Zheng-Fei Y."/>
            <person name="Huan T."/>
        </authorList>
    </citation>
    <scope>NUCLEOTIDE SEQUENCE [LARGE SCALE GENOMIC DNA]</scope>
    <source>
        <strain evidence="5 6">H242</strain>
    </source>
</reference>
<feature type="domain" description="Leucine-binding protein" evidence="4">
    <location>
        <begin position="34"/>
        <end position="120"/>
    </location>
</feature>
<organism evidence="5 6">
    <name type="scientific">Ramlibacter terrae</name>
    <dbReference type="NCBI Taxonomy" id="2732511"/>
    <lineage>
        <taxon>Bacteria</taxon>
        <taxon>Pseudomonadati</taxon>
        <taxon>Pseudomonadota</taxon>
        <taxon>Betaproteobacteria</taxon>
        <taxon>Burkholderiales</taxon>
        <taxon>Comamonadaceae</taxon>
        <taxon>Ramlibacter</taxon>
    </lineage>
</organism>
<name>A0ABX6P2X7_9BURK</name>
<dbReference type="InterPro" id="IPR028082">
    <property type="entry name" value="Peripla_BP_I"/>
</dbReference>
<evidence type="ECO:0000256" key="3">
    <source>
        <dbReference type="SAM" id="SignalP"/>
    </source>
</evidence>
<accession>A0ABX6P2X7</accession>
<evidence type="ECO:0000256" key="1">
    <source>
        <dbReference type="ARBA" id="ARBA00010062"/>
    </source>
</evidence>
<evidence type="ECO:0000256" key="2">
    <source>
        <dbReference type="ARBA" id="ARBA00022729"/>
    </source>
</evidence>
<dbReference type="EMBL" id="CP053418">
    <property type="protein sequence ID" value="QJW84464.1"/>
    <property type="molecule type" value="Genomic_DNA"/>
</dbReference>
<evidence type="ECO:0000259" key="4">
    <source>
        <dbReference type="Pfam" id="PF13458"/>
    </source>
</evidence>
<dbReference type="InterPro" id="IPR028081">
    <property type="entry name" value="Leu-bd"/>
</dbReference>
<dbReference type="Gene3D" id="3.40.50.2300">
    <property type="match status" value="1"/>
</dbReference>
<dbReference type="PANTHER" id="PTHR47235">
    <property type="entry name" value="BLR6548 PROTEIN"/>
    <property type="match status" value="1"/>
</dbReference>
<sequence>MPPPIRVLASLCLGLALAAPAGAQKSAVPPVGPILVGQSAGLTGGRAGYSADVRQGIEACFTAANAEGGINGRPLKLLTEDDRGKKDNVLANTRKLVEQDKVTALIGYTSGAGVEATLKYWTRRTCRCCRR</sequence>
<keyword evidence="6" id="KW-1185">Reference proteome</keyword>